<proteinExistence type="inferred from homology"/>
<keyword evidence="3" id="KW-0378">Hydrolase</keyword>
<evidence type="ECO:0000259" key="8">
    <source>
        <dbReference type="SMART" id="SM00382"/>
    </source>
</evidence>
<accession>A0AA89ASE4</accession>
<evidence type="ECO:0000256" key="6">
    <source>
        <dbReference type="RuleBase" id="RU003651"/>
    </source>
</evidence>
<keyword evidence="4" id="KW-0460">Magnesium</keyword>
<dbReference type="InterPro" id="IPR003593">
    <property type="entry name" value="AAA+_ATPase"/>
</dbReference>
<dbReference type="InterPro" id="IPR003959">
    <property type="entry name" value="ATPase_AAA_core"/>
</dbReference>
<dbReference type="Proteomes" id="UP001188597">
    <property type="component" value="Unassembled WGS sequence"/>
</dbReference>
<evidence type="ECO:0000256" key="7">
    <source>
        <dbReference type="SAM" id="MobiDB-lite"/>
    </source>
</evidence>
<organism evidence="9 10">
    <name type="scientific">Escallonia herrerae</name>
    <dbReference type="NCBI Taxonomy" id="1293975"/>
    <lineage>
        <taxon>Eukaryota</taxon>
        <taxon>Viridiplantae</taxon>
        <taxon>Streptophyta</taxon>
        <taxon>Embryophyta</taxon>
        <taxon>Tracheophyta</taxon>
        <taxon>Spermatophyta</taxon>
        <taxon>Magnoliopsida</taxon>
        <taxon>eudicotyledons</taxon>
        <taxon>Gunneridae</taxon>
        <taxon>Pentapetalae</taxon>
        <taxon>asterids</taxon>
        <taxon>campanulids</taxon>
        <taxon>Escalloniales</taxon>
        <taxon>Escalloniaceae</taxon>
        <taxon>Escallonia</taxon>
    </lineage>
</organism>
<keyword evidence="6" id="KW-0067">ATP-binding</keyword>
<dbReference type="Gene3D" id="3.40.50.300">
    <property type="entry name" value="P-loop containing nucleotide triphosphate hydrolases"/>
    <property type="match status" value="2"/>
</dbReference>
<dbReference type="PROSITE" id="PS00674">
    <property type="entry name" value="AAA"/>
    <property type="match status" value="1"/>
</dbReference>
<name>A0AA89ASE4_9ASTE</name>
<dbReference type="InterPro" id="IPR027417">
    <property type="entry name" value="P-loop_NTPase"/>
</dbReference>
<dbReference type="Gene3D" id="6.10.280.40">
    <property type="match status" value="1"/>
</dbReference>
<evidence type="ECO:0000256" key="5">
    <source>
        <dbReference type="ARBA" id="ARBA00049360"/>
    </source>
</evidence>
<comment type="caution">
    <text evidence="9">The sequence shown here is derived from an EMBL/GenBank/DDBJ whole genome shotgun (WGS) entry which is preliminary data.</text>
</comment>
<protein>
    <recommendedName>
        <fullName evidence="8">AAA+ ATPase domain-containing protein</fullName>
    </recommendedName>
</protein>
<dbReference type="GO" id="GO:0006950">
    <property type="term" value="P:response to stress"/>
    <property type="evidence" value="ECO:0007669"/>
    <property type="project" value="UniProtKB-ARBA"/>
</dbReference>
<dbReference type="PANTHER" id="PTHR23070">
    <property type="entry name" value="BCS1 AAA-TYPE ATPASE"/>
    <property type="match status" value="1"/>
</dbReference>
<evidence type="ECO:0000313" key="10">
    <source>
        <dbReference type="Proteomes" id="UP001188597"/>
    </source>
</evidence>
<sequence>MAFPAEIPWTASSLFSAYASFAAFMMLLRSVANDLIPSFVLSFLQSTLQHLFTPSTTEMTIVIEDHCGGFVRNEVHDAAGTYLRTKIGPSAERLKWKLVSVEPKGGNGYGEKTYFELAFNKKLKEKVLGEYLPFVLDKAKEIKDDERIVKLHSINCPYGKNEFDRGTVWGSVSLEHPATFDKLAMNPDVKKALIDDLDRFVSRKEYYKRVGKAWKRGYLLYGQPGTGKSSLVAAMANYLNAEIKDQDHGIRNSRLTLSGLLNFIDGLWSSCGDERIIVFTTNHKDRLDPALLRPGRMDMHIHMSYCKNKGFRILAKNYLGIEDHHWLFDEIEALLEVVEVTPAEMAEELMKNEDADVALSGVVKFLNRRKLEADDNKEEREKYGDNNEKEGKGTNDNEEEGKSADGKEEEGKLVKLGADDIKEEKTDCGQPNVASVPDYNYRFIVRRR</sequence>
<comment type="cofactor">
    <cofactor evidence="1">
        <name>Mg(2+)</name>
        <dbReference type="ChEBI" id="CHEBI:18420"/>
    </cofactor>
</comment>
<dbReference type="Pfam" id="PF14363">
    <property type="entry name" value="AAA_assoc"/>
    <property type="match status" value="1"/>
</dbReference>
<evidence type="ECO:0000256" key="2">
    <source>
        <dbReference type="ARBA" id="ARBA00007448"/>
    </source>
</evidence>
<dbReference type="EMBL" id="JAVXUP010001165">
    <property type="protein sequence ID" value="KAK3015104.1"/>
    <property type="molecule type" value="Genomic_DNA"/>
</dbReference>
<keyword evidence="10" id="KW-1185">Reference proteome</keyword>
<gene>
    <name evidence="9" type="ORF">RJ639_006784</name>
</gene>
<dbReference type="InterPro" id="IPR058017">
    <property type="entry name" value="At3g28540-like_C"/>
</dbReference>
<dbReference type="InterPro" id="IPR025753">
    <property type="entry name" value="AAA_N_dom"/>
</dbReference>
<dbReference type="InterPro" id="IPR003960">
    <property type="entry name" value="ATPase_AAA_CS"/>
</dbReference>
<feature type="compositionally biased region" description="Basic and acidic residues" evidence="7">
    <location>
        <begin position="374"/>
        <end position="427"/>
    </location>
</feature>
<reference evidence="9" key="1">
    <citation type="submission" date="2022-12" db="EMBL/GenBank/DDBJ databases">
        <title>Draft genome assemblies for two species of Escallonia (Escalloniales).</title>
        <authorList>
            <person name="Chanderbali A."/>
            <person name="Dervinis C."/>
            <person name="Anghel I."/>
            <person name="Soltis D."/>
            <person name="Soltis P."/>
            <person name="Zapata F."/>
        </authorList>
    </citation>
    <scope>NUCLEOTIDE SEQUENCE</scope>
    <source>
        <strain evidence="9">UCBG64.0493</strain>
        <tissue evidence="9">Leaf</tissue>
    </source>
</reference>
<dbReference type="AlphaFoldDB" id="A0AA89ASE4"/>
<dbReference type="Pfam" id="PF00004">
    <property type="entry name" value="AAA"/>
    <property type="match status" value="2"/>
</dbReference>
<comment type="similarity">
    <text evidence="2">Belongs to the AAA ATPase family. BCS1 subfamily.</text>
</comment>
<dbReference type="Pfam" id="PF25568">
    <property type="entry name" value="AAA_lid_At3g28540"/>
    <property type="match status" value="1"/>
</dbReference>
<dbReference type="InterPro" id="IPR050747">
    <property type="entry name" value="Mitochondrial_chaperone_BCS1"/>
</dbReference>
<evidence type="ECO:0000256" key="4">
    <source>
        <dbReference type="ARBA" id="ARBA00022842"/>
    </source>
</evidence>
<comment type="catalytic activity">
    <reaction evidence="5">
        <text>ATP + H2O = ADP + phosphate + H(+)</text>
        <dbReference type="Rhea" id="RHEA:13065"/>
        <dbReference type="ChEBI" id="CHEBI:15377"/>
        <dbReference type="ChEBI" id="CHEBI:15378"/>
        <dbReference type="ChEBI" id="CHEBI:30616"/>
        <dbReference type="ChEBI" id="CHEBI:43474"/>
        <dbReference type="ChEBI" id="CHEBI:456216"/>
    </reaction>
</comment>
<dbReference type="SMART" id="SM00382">
    <property type="entry name" value="AAA"/>
    <property type="match status" value="1"/>
</dbReference>
<evidence type="ECO:0000256" key="3">
    <source>
        <dbReference type="ARBA" id="ARBA00022801"/>
    </source>
</evidence>
<evidence type="ECO:0000256" key="1">
    <source>
        <dbReference type="ARBA" id="ARBA00001946"/>
    </source>
</evidence>
<dbReference type="GO" id="GO:0005524">
    <property type="term" value="F:ATP binding"/>
    <property type="evidence" value="ECO:0007669"/>
    <property type="project" value="UniProtKB-KW"/>
</dbReference>
<feature type="domain" description="AAA+ ATPase" evidence="8">
    <location>
        <begin position="214"/>
        <end position="307"/>
    </location>
</feature>
<feature type="region of interest" description="Disordered" evidence="7">
    <location>
        <begin position="374"/>
        <end position="434"/>
    </location>
</feature>
<dbReference type="GO" id="GO:0016887">
    <property type="term" value="F:ATP hydrolysis activity"/>
    <property type="evidence" value="ECO:0007669"/>
    <property type="project" value="InterPro"/>
</dbReference>
<dbReference type="SUPFAM" id="SSF52540">
    <property type="entry name" value="P-loop containing nucleoside triphosphate hydrolases"/>
    <property type="match status" value="1"/>
</dbReference>
<keyword evidence="6" id="KW-0547">Nucleotide-binding</keyword>
<evidence type="ECO:0000313" key="9">
    <source>
        <dbReference type="EMBL" id="KAK3015104.1"/>
    </source>
</evidence>